<protein>
    <recommendedName>
        <fullName evidence="1">Protein phosphatase</fullName>
        <ecNumber evidence="1">3.1.3.16</ecNumber>
    </recommendedName>
</protein>
<proteinExistence type="inferred from homology"/>
<dbReference type="SMART" id="SM00331">
    <property type="entry name" value="PP2C_SIG"/>
    <property type="match status" value="1"/>
</dbReference>
<dbReference type="AlphaFoldDB" id="A0A0D3K2L9"/>
<dbReference type="Gene3D" id="3.60.40.10">
    <property type="entry name" value="PPM-type phosphatase domain"/>
    <property type="match status" value="1"/>
</dbReference>
<keyword evidence="3" id="KW-0812">Transmembrane</keyword>
<comment type="cofactor">
    <cofactor evidence="1">
        <name>Mn(2+)</name>
        <dbReference type="ChEBI" id="CHEBI:29035"/>
    </cofactor>
</comment>
<feature type="transmembrane region" description="Helical" evidence="3">
    <location>
        <begin position="330"/>
        <end position="347"/>
    </location>
</feature>
<keyword evidence="7" id="KW-1185">Reference proteome</keyword>
<dbReference type="RefSeq" id="XP_005782433.1">
    <property type="nucleotide sequence ID" value="XM_005782376.1"/>
</dbReference>
<dbReference type="HOGENOM" id="CLU_632303_0_0_1"/>
<dbReference type="Pfam" id="PF07228">
    <property type="entry name" value="SpoIIE"/>
    <property type="match status" value="1"/>
</dbReference>
<comment type="similarity">
    <text evidence="1">Belongs to the PP2C family.</text>
</comment>
<dbReference type="SMART" id="SM00332">
    <property type="entry name" value="PP2Cc"/>
    <property type="match status" value="1"/>
</dbReference>
<feature type="transmembrane region" description="Helical" evidence="3">
    <location>
        <begin position="306"/>
        <end position="324"/>
    </location>
</feature>
<accession>A0A0D3K2L9</accession>
<keyword evidence="1" id="KW-0378">Hydrolase</keyword>
<keyword evidence="1" id="KW-0904">Protein phosphatase</keyword>
<dbReference type="InterPro" id="IPR039123">
    <property type="entry name" value="PPTC7"/>
</dbReference>
<dbReference type="Proteomes" id="UP000013827">
    <property type="component" value="Unassembled WGS sequence"/>
</dbReference>
<name>A0A0D3K2L9_EMIH1</name>
<feature type="transmembrane region" description="Helical" evidence="3">
    <location>
        <begin position="265"/>
        <end position="285"/>
    </location>
</feature>
<reference evidence="6" key="2">
    <citation type="submission" date="2024-10" db="UniProtKB">
        <authorList>
            <consortium name="EnsemblProtists"/>
        </authorList>
    </citation>
    <scope>IDENTIFICATION</scope>
</reference>
<feature type="domain" description="PPM-type phosphatase" evidence="5">
    <location>
        <begin position="8"/>
        <end position="256"/>
    </location>
</feature>
<dbReference type="EC" id="3.1.3.16" evidence="1"/>
<keyword evidence="1" id="KW-0464">Manganese</keyword>
<dbReference type="PANTHER" id="PTHR12320:SF1">
    <property type="entry name" value="PROTEIN PHOSPHATASE PTC7 HOMOLOG"/>
    <property type="match status" value="1"/>
</dbReference>
<dbReference type="eggNOG" id="KOG1379">
    <property type="taxonomic scope" value="Eukaryota"/>
</dbReference>
<dbReference type="InterPro" id="IPR036457">
    <property type="entry name" value="PPM-type-like_dom_sf"/>
</dbReference>
<comment type="catalytic activity">
    <reaction evidence="1">
        <text>O-phospho-L-threonyl-[protein] + H2O = L-threonyl-[protein] + phosphate</text>
        <dbReference type="Rhea" id="RHEA:47004"/>
        <dbReference type="Rhea" id="RHEA-COMP:11060"/>
        <dbReference type="Rhea" id="RHEA-COMP:11605"/>
        <dbReference type="ChEBI" id="CHEBI:15377"/>
        <dbReference type="ChEBI" id="CHEBI:30013"/>
        <dbReference type="ChEBI" id="CHEBI:43474"/>
        <dbReference type="ChEBI" id="CHEBI:61977"/>
        <dbReference type="EC" id="3.1.3.16"/>
    </reaction>
</comment>
<evidence type="ECO:0000256" key="3">
    <source>
        <dbReference type="SAM" id="Phobius"/>
    </source>
</evidence>
<dbReference type="GO" id="GO:0004722">
    <property type="term" value="F:protein serine/threonine phosphatase activity"/>
    <property type="evidence" value="ECO:0007669"/>
    <property type="project" value="UniProtKB-EC"/>
</dbReference>
<evidence type="ECO:0000256" key="1">
    <source>
        <dbReference type="RuleBase" id="RU366020"/>
    </source>
</evidence>
<dbReference type="SUPFAM" id="SSF81606">
    <property type="entry name" value="PP2C-like"/>
    <property type="match status" value="1"/>
</dbReference>
<reference evidence="7" key="1">
    <citation type="journal article" date="2013" name="Nature">
        <title>Pan genome of the phytoplankton Emiliania underpins its global distribution.</title>
        <authorList>
            <person name="Read B.A."/>
            <person name="Kegel J."/>
            <person name="Klute M.J."/>
            <person name="Kuo A."/>
            <person name="Lefebvre S.C."/>
            <person name="Maumus F."/>
            <person name="Mayer C."/>
            <person name="Miller J."/>
            <person name="Monier A."/>
            <person name="Salamov A."/>
            <person name="Young J."/>
            <person name="Aguilar M."/>
            <person name="Claverie J.M."/>
            <person name="Frickenhaus S."/>
            <person name="Gonzalez K."/>
            <person name="Herman E.K."/>
            <person name="Lin Y.C."/>
            <person name="Napier J."/>
            <person name="Ogata H."/>
            <person name="Sarno A.F."/>
            <person name="Shmutz J."/>
            <person name="Schroeder D."/>
            <person name="de Vargas C."/>
            <person name="Verret F."/>
            <person name="von Dassow P."/>
            <person name="Valentin K."/>
            <person name="Van de Peer Y."/>
            <person name="Wheeler G."/>
            <person name="Dacks J.B."/>
            <person name="Delwiche C.F."/>
            <person name="Dyhrman S.T."/>
            <person name="Glockner G."/>
            <person name="John U."/>
            <person name="Richards T."/>
            <person name="Worden A.Z."/>
            <person name="Zhang X."/>
            <person name="Grigoriev I.V."/>
            <person name="Allen A.E."/>
            <person name="Bidle K."/>
            <person name="Borodovsky M."/>
            <person name="Bowler C."/>
            <person name="Brownlee C."/>
            <person name="Cock J.M."/>
            <person name="Elias M."/>
            <person name="Gladyshev V.N."/>
            <person name="Groth M."/>
            <person name="Guda C."/>
            <person name="Hadaegh A."/>
            <person name="Iglesias-Rodriguez M.D."/>
            <person name="Jenkins J."/>
            <person name="Jones B.M."/>
            <person name="Lawson T."/>
            <person name="Leese F."/>
            <person name="Lindquist E."/>
            <person name="Lobanov A."/>
            <person name="Lomsadze A."/>
            <person name="Malik S.B."/>
            <person name="Marsh M.E."/>
            <person name="Mackinder L."/>
            <person name="Mock T."/>
            <person name="Mueller-Roeber B."/>
            <person name="Pagarete A."/>
            <person name="Parker M."/>
            <person name="Probert I."/>
            <person name="Quesneville H."/>
            <person name="Raines C."/>
            <person name="Rensing S.A."/>
            <person name="Riano-Pachon D.M."/>
            <person name="Richier S."/>
            <person name="Rokitta S."/>
            <person name="Shiraiwa Y."/>
            <person name="Soanes D.M."/>
            <person name="van der Giezen M."/>
            <person name="Wahlund T.M."/>
            <person name="Williams B."/>
            <person name="Wilson W."/>
            <person name="Wolfe G."/>
            <person name="Wurch L.L."/>
        </authorList>
    </citation>
    <scope>NUCLEOTIDE SEQUENCE</scope>
</reference>
<comment type="catalytic activity">
    <reaction evidence="1">
        <text>O-phospho-L-seryl-[protein] + H2O = L-seryl-[protein] + phosphate</text>
        <dbReference type="Rhea" id="RHEA:20629"/>
        <dbReference type="Rhea" id="RHEA-COMP:9863"/>
        <dbReference type="Rhea" id="RHEA-COMP:11604"/>
        <dbReference type="ChEBI" id="CHEBI:15377"/>
        <dbReference type="ChEBI" id="CHEBI:29999"/>
        <dbReference type="ChEBI" id="CHEBI:43474"/>
        <dbReference type="ChEBI" id="CHEBI:83421"/>
        <dbReference type="EC" id="3.1.3.16"/>
    </reaction>
</comment>
<evidence type="ECO:0000259" key="5">
    <source>
        <dbReference type="PROSITE" id="PS51746"/>
    </source>
</evidence>
<evidence type="ECO:0000313" key="6">
    <source>
        <dbReference type="EnsemblProtists" id="EOD30004"/>
    </source>
</evidence>
<feature type="chain" id="PRO_5044205854" description="Protein phosphatase" evidence="4">
    <location>
        <begin position="16"/>
        <end position="434"/>
    </location>
</feature>
<dbReference type="GO" id="GO:0046872">
    <property type="term" value="F:metal ion binding"/>
    <property type="evidence" value="ECO:0007669"/>
    <property type="project" value="UniProtKB-UniRule"/>
</dbReference>
<dbReference type="PANTHER" id="PTHR12320">
    <property type="entry name" value="PROTEIN PHOSPHATASE 2C"/>
    <property type="match status" value="1"/>
</dbReference>
<dbReference type="KEGG" id="ehx:EMIHUDRAFT_99464"/>
<feature type="region of interest" description="Disordered" evidence="2">
    <location>
        <begin position="388"/>
        <end position="434"/>
    </location>
</feature>
<keyword evidence="1" id="KW-0479">Metal-binding</keyword>
<evidence type="ECO:0000256" key="2">
    <source>
        <dbReference type="SAM" id="MobiDB-lite"/>
    </source>
</evidence>
<feature type="compositionally biased region" description="Gly residues" evidence="2">
    <location>
        <begin position="398"/>
        <end position="410"/>
    </location>
</feature>
<keyword evidence="3" id="KW-1133">Transmembrane helix</keyword>
<keyword evidence="4" id="KW-0732">Signal</keyword>
<organism evidence="6 7">
    <name type="scientific">Emiliania huxleyi (strain CCMP1516)</name>
    <dbReference type="NCBI Taxonomy" id="280463"/>
    <lineage>
        <taxon>Eukaryota</taxon>
        <taxon>Haptista</taxon>
        <taxon>Haptophyta</taxon>
        <taxon>Prymnesiophyceae</taxon>
        <taxon>Isochrysidales</taxon>
        <taxon>Noelaerhabdaceae</taxon>
        <taxon>Emiliania</taxon>
    </lineage>
</organism>
<dbReference type="EnsemblProtists" id="EOD30004">
    <property type="protein sequence ID" value="EOD30004"/>
    <property type="gene ID" value="EMIHUDRAFT_99464"/>
</dbReference>
<dbReference type="InterPro" id="IPR001932">
    <property type="entry name" value="PPM-type_phosphatase-like_dom"/>
</dbReference>
<sequence>MLLLFRLDAAAVVLPHPDKVATGGEDAWFARGSTFGVFDGVGGWAEQGIDPGLFSRALAVETAREVAGIEGAEAAEEDLARALDTARSRVTAVGTCTACLVHLSASGSLTALNLGDSGFRLLRPSRVSPPHRLAVTLRSREQQHRFNCPFQLGVGSGDSAADGAVYSGVVRAGDLLLLVTDGVTDNLSERQICEALAGPLARGEPARSLAAALAASAHEASLQPGRSSPFAAAAQNAGLSHSGGKPDDVTVLCRNIVSVATKYDLFLLLSFGAILVSYALTLWMMQLQHCERQKQLCQRLYYSTRHTASTVSLFLYLLLTWMCGPRDGQVLFTTFVFTGAFCALVALGNRCGVAGRICARLDASVDPPSDPAPRPHGPTAKSRELANLLRRSKARGRPAGGPAAGPGAGARGEPLRLATRAPPVVDPAPSFALY</sequence>
<comment type="cofactor">
    <cofactor evidence="1">
        <name>Mg(2+)</name>
        <dbReference type="ChEBI" id="CHEBI:18420"/>
    </cofactor>
</comment>
<keyword evidence="3" id="KW-0472">Membrane</keyword>
<dbReference type="PaxDb" id="2903-EOD30004"/>
<evidence type="ECO:0000313" key="7">
    <source>
        <dbReference type="Proteomes" id="UP000013827"/>
    </source>
</evidence>
<dbReference type="GeneID" id="17275278"/>
<keyword evidence="1" id="KW-0460">Magnesium</keyword>
<dbReference type="PROSITE" id="PS51746">
    <property type="entry name" value="PPM_2"/>
    <property type="match status" value="1"/>
</dbReference>
<feature type="signal peptide" evidence="4">
    <location>
        <begin position="1"/>
        <end position="15"/>
    </location>
</feature>
<evidence type="ECO:0000256" key="4">
    <source>
        <dbReference type="SAM" id="SignalP"/>
    </source>
</evidence>